<gene>
    <name evidence="8" type="ORF">WA1_20970</name>
</gene>
<dbReference type="PANTHER" id="PTHR46630">
    <property type="entry name" value="TETRATRICOPEPTIDE REPEAT PROTEIN 29"/>
    <property type="match status" value="1"/>
</dbReference>
<evidence type="ECO:0000256" key="1">
    <source>
        <dbReference type="ARBA" id="ARBA00004496"/>
    </source>
</evidence>
<dbReference type="EMBL" id="ANNX02000020">
    <property type="protein sequence ID" value="KYC42439.1"/>
    <property type="molecule type" value="Genomic_DNA"/>
</dbReference>
<dbReference type="GO" id="GO:0005737">
    <property type="term" value="C:cytoplasm"/>
    <property type="evidence" value="ECO:0007669"/>
    <property type="project" value="UniProtKB-SubCell"/>
</dbReference>
<evidence type="ECO:0000256" key="5">
    <source>
        <dbReference type="ARBA" id="ARBA00038253"/>
    </source>
</evidence>
<keyword evidence="4 6" id="KW-0802">TPR repeat</keyword>
<feature type="domain" description="vWA-MoxR associated protein N-terminal HTH" evidence="7">
    <location>
        <begin position="5"/>
        <end position="84"/>
    </location>
</feature>
<evidence type="ECO:0000256" key="3">
    <source>
        <dbReference type="ARBA" id="ARBA00022737"/>
    </source>
</evidence>
<keyword evidence="9" id="KW-1185">Reference proteome</keyword>
<organism evidence="8 9">
    <name type="scientific">Scytonema hofmannii PCC 7110</name>
    <dbReference type="NCBI Taxonomy" id="128403"/>
    <lineage>
        <taxon>Bacteria</taxon>
        <taxon>Bacillati</taxon>
        <taxon>Cyanobacteriota</taxon>
        <taxon>Cyanophyceae</taxon>
        <taxon>Nostocales</taxon>
        <taxon>Scytonemataceae</taxon>
        <taxon>Scytonema</taxon>
    </lineage>
</organism>
<comment type="subcellular location">
    <subcellularLocation>
        <location evidence="1">Cytoplasm</location>
    </subcellularLocation>
</comment>
<dbReference type="SMART" id="SM00028">
    <property type="entry name" value="TPR"/>
    <property type="match status" value="5"/>
</dbReference>
<dbReference type="InterPro" id="IPR019734">
    <property type="entry name" value="TPR_rpt"/>
</dbReference>
<evidence type="ECO:0000313" key="8">
    <source>
        <dbReference type="EMBL" id="KYC42439.1"/>
    </source>
</evidence>
<comment type="similarity">
    <text evidence="5">Belongs to the Rap family.</text>
</comment>
<dbReference type="PANTHER" id="PTHR46630:SF1">
    <property type="entry name" value="TETRATRICOPEPTIDE REPEAT PROTEIN 29"/>
    <property type="match status" value="1"/>
</dbReference>
<evidence type="ECO:0000313" key="9">
    <source>
        <dbReference type="Proteomes" id="UP000076925"/>
    </source>
</evidence>
<dbReference type="Gene3D" id="1.25.40.10">
    <property type="entry name" value="Tetratricopeptide repeat domain"/>
    <property type="match status" value="2"/>
</dbReference>
<dbReference type="OrthoDB" id="524729at2"/>
<dbReference type="PROSITE" id="PS50005">
    <property type="entry name" value="TPR"/>
    <property type="match status" value="2"/>
</dbReference>
<dbReference type="Pfam" id="PF13424">
    <property type="entry name" value="TPR_12"/>
    <property type="match status" value="1"/>
</dbReference>
<dbReference type="AlphaFoldDB" id="A0A139XCL6"/>
<proteinExistence type="inferred from homology"/>
<dbReference type="InterPro" id="IPR051476">
    <property type="entry name" value="Bac_ResReg_Asp_Phosphatase"/>
</dbReference>
<reference evidence="8 9" key="1">
    <citation type="journal article" date="2013" name="Genome Biol. Evol.">
        <title>Genomes of Stigonematalean cyanobacteria (subsection V) and the evolution of oxygenic photosynthesis from prokaryotes to plastids.</title>
        <authorList>
            <person name="Dagan T."/>
            <person name="Roettger M."/>
            <person name="Stucken K."/>
            <person name="Landan G."/>
            <person name="Koch R."/>
            <person name="Major P."/>
            <person name="Gould S.B."/>
            <person name="Goremykin V.V."/>
            <person name="Rippka R."/>
            <person name="Tandeau de Marsac N."/>
            <person name="Gugger M."/>
            <person name="Lockhart P.J."/>
            <person name="Allen J.F."/>
            <person name="Brune I."/>
            <person name="Maus I."/>
            <person name="Puhler A."/>
            <person name="Martin W.F."/>
        </authorList>
    </citation>
    <scope>NUCLEOTIDE SEQUENCE [LARGE SCALE GENOMIC DNA]</scope>
    <source>
        <strain evidence="8 9">PCC 7110</strain>
    </source>
</reference>
<dbReference type="Gene3D" id="3.40.50.300">
    <property type="entry name" value="P-loop containing nucleotide triphosphate hydrolases"/>
    <property type="match status" value="1"/>
</dbReference>
<feature type="repeat" description="TPR" evidence="6">
    <location>
        <begin position="576"/>
        <end position="609"/>
    </location>
</feature>
<sequence>MIAEEELVFFANALVVTATAMPFNDLQIAVLRGALAGQTYEEIAVSLEYAEQHIKDMGAELWKLLSQILRLKVTKSNCRTSLERAYTVRQVQGISKVPSLVDINQQPKLAPTFVGREGAIADLSSLISQGAKVIVIQASGGVGKTTLALQYFKTMGFDLVLELWVAKETQYITSAEGVIEEWLRRDLNEEPGQEVGIMLGRLRQKLRNSSCKVGILIDNLETLLDFAGKLIEPHRSYVELLRVLSDPFVQCVTLITSRERLQESDVTVQHYLLKNLDLSAWQQFFESRQIQTDTPALTALHRAYGGNAKAMKILSSAILDDFSGNLEAYWQANQGDLFIERNLEDLVVNQFNRLQQLDVNAYNLLCRMGCYRYQDISAVAIEGLLCLSWDVPETIRRRTAKALQDKSLVSFENGKYWLHPVIQAEALNRLRQSEDWETTNRKAAEFWTESIKTIETINDAKKALEAYFHYMEIESFEQAGQVLIKERVNSWNISFNSSILKESSLCGSFCRLGLFLQIHSAITQVITKIKSDFIFCKLYNTLGEVNWRLGSLRTAIVYYQKSGEIANHHKYEYIVVDSYYNIGRCYVELGELQEAVKIFKDVIKISENTKWHTRAVCASFYLAFIYSYLGHNEIAANIADKVEREIPTNLLGVKSTGYRLLFLGLTFKNLKRYDLSLNMLQSASSYAIEVDFPQLLGKTINGLADLYREKHDFKAALDCSSEAIKILDKLGAKADLAEAYFQRGLTYQEIDDYVKGNEYLSRAVQLFEEMEAPEQVKKILQALKASRNYTLAILRVTLKLQMFWYRDSI</sequence>
<keyword evidence="3" id="KW-0677">Repeat</keyword>
<evidence type="ECO:0000256" key="4">
    <source>
        <dbReference type="ARBA" id="ARBA00022803"/>
    </source>
</evidence>
<comment type="caution">
    <text evidence="8">The sequence shown here is derived from an EMBL/GenBank/DDBJ whole genome shotgun (WGS) entry which is preliminary data.</text>
</comment>
<dbReference type="Proteomes" id="UP000076925">
    <property type="component" value="Unassembled WGS sequence"/>
</dbReference>
<dbReference type="RefSeq" id="WP_017747583.1">
    <property type="nucleotide sequence ID" value="NZ_KQ976354.1"/>
</dbReference>
<evidence type="ECO:0000259" key="7">
    <source>
        <dbReference type="Pfam" id="PF26355"/>
    </source>
</evidence>
<dbReference type="Pfam" id="PF26355">
    <property type="entry name" value="HTH_VMAP-M9"/>
    <property type="match status" value="1"/>
</dbReference>
<dbReference type="STRING" id="128403.WA1_20970"/>
<dbReference type="SUPFAM" id="SSF48452">
    <property type="entry name" value="TPR-like"/>
    <property type="match status" value="2"/>
</dbReference>
<accession>A0A139XCL6</accession>
<dbReference type="InterPro" id="IPR058651">
    <property type="entry name" value="HTH_VMAP-M9"/>
</dbReference>
<dbReference type="SUPFAM" id="SSF52540">
    <property type="entry name" value="P-loop containing nucleoside triphosphate hydrolases"/>
    <property type="match status" value="1"/>
</dbReference>
<keyword evidence="2" id="KW-0963">Cytoplasm</keyword>
<dbReference type="PROSITE" id="PS50293">
    <property type="entry name" value="TPR_REGION"/>
    <property type="match status" value="1"/>
</dbReference>
<evidence type="ECO:0000256" key="6">
    <source>
        <dbReference type="PROSITE-ProRule" id="PRU00339"/>
    </source>
</evidence>
<feature type="repeat" description="TPR" evidence="6">
    <location>
        <begin position="737"/>
        <end position="770"/>
    </location>
</feature>
<evidence type="ECO:0000256" key="2">
    <source>
        <dbReference type="ARBA" id="ARBA00022490"/>
    </source>
</evidence>
<protein>
    <recommendedName>
        <fullName evidence="7">vWA-MoxR associated protein N-terminal HTH domain-containing protein</fullName>
    </recommendedName>
</protein>
<dbReference type="InterPro" id="IPR011990">
    <property type="entry name" value="TPR-like_helical_dom_sf"/>
</dbReference>
<dbReference type="InterPro" id="IPR027417">
    <property type="entry name" value="P-loop_NTPase"/>
</dbReference>
<name>A0A139XCL6_9CYAN</name>